<evidence type="ECO:0000256" key="2">
    <source>
        <dbReference type="SAM" id="Phobius"/>
    </source>
</evidence>
<evidence type="ECO:0000256" key="1">
    <source>
        <dbReference type="SAM" id="MobiDB-lite"/>
    </source>
</evidence>
<dbReference type="Proteomes" id="UP000252415">
    <property type="component" value="Unassembled WGS sequence"/>
</dbReference>
<reference evidence="3 4" key="1">
    <citation type="submission" date="2018-07" db="EMBL/GenBank/DDBJ databases">
        <title>Genomic Encyclopedia of Type Strains, Phase III (KMG-III): the genomes of soil and plant-associated and newly described type strains.</title>
        <authorList>
            <person name="Whitman W."/>
        </authorList>
    </citation>
    <scope>NUCLEOTIDE SEQUENCE [LARGE SCALE GENOMIC DNA]</scope>
    <source>
        <strain evidence="3 4">CECT 7506</strain>
    </source>
</reference>
<feature type="transmembrane region" description="Helical" evidence="2">
    <location>
        <begin position="49"/>
        <end position="68"/>
    </location>
</feature>
<organism evidence="3 4">
    <name type="scientific">Paenibacillus prosopidis</name>
    <dbReference type="NCBI Taxonomy" id="630520"/>
    <lineage>
        <taxon>Bacteria</taxon>
        <taxon>Bacillati</taxon>
        <taxon>Bacillota</taxon>
        <taxon>Bacilli</taxon>
        <taxon>Bacillales</taxon>
        <taxon>Paenibacillaceae</taxon>
        <taxon>Paenibacillus</taxon>
    </lineage>
</organism>
<sequence length="378" mass="42532">MNDFDPEWMQKLKTTDPLRDKTFTLEKMSVIEKAVENKNKPSRGRKGKVWIPGFAAVVAAVIFVSGILPSGPYTGWLSDLFESEQIDGTTAKPNPTPPDQADPQPEIEPQPPAESVPLTGKLKEQLQFSTESEMTISIHDAQSGKDFEIPADREYVILQSLNGTDLTAAKAPEAASSGSEKSVFLRFSVDGKIYQIPYRLKTNTIEWKGQSFYVDDGTMLLIHGLLLPETELAKIDRVFEQARKEQANGQVIEHEKLYEGERLQIDGKDYAAWGKELKNLPLVSEKIYYNYFTEKMDSIRQYEPGITALNLAILFEDPKYGTKDGIRVGLTEAEVIGKLGEPNKKSATEWSYKDGDYSKFHLYFEDGKVLYIVITMPL</sequence>
<feature type="compositionally biased region" description="Pro residues" evidence="1">
    <location>
        <begin position="94"/>
        <end position="114"/>
    </location>
</feature>
<gene>
    <name evidence="3" type="ORF">DFP97_112228</name>
</gene>
<protein>
    <submittedName>
        <fullName evidence="3">Uncharacterized protein</fullName>
    </submittedName>
</protein>
<dbReference type="EMBL" id="QPJD01000012">
    <property type="protein sequence ID" value="RCW44362.1"/>
    <property type="molecule type" value="Genomic_DNA"/>
</dbReference>
<dbReference type="RefSeq" id="WP_114381897.1">
    <property type="nucleotide sequence ID" value="NZ_QPJD01000012.1"/>
</dbReference>
<evidence type="ECO:0000313" key="3">
    <source>
        <dbReference type="EMBL" id="RCW44362.1"/>
    </source>
</evidence>
<name>A0A368VXT4_9BACL</name>
<keyword evidence="2" id="KW-0812">Transmembrane</keyword>
<evidence type="ECO:0000313" key="4">
    <source>
        <dbReference type="Proteomes" id="UP000252415"/>
    </source>
</evidence>
<dbReference type="OrthoDB" id="2532896at2"/>
<keyword evidence="4" id="KW-1185">Reference proteome</keyword>
<dbReference type="AlphaFoldDB" id="A0A368VXT4"/>
<accession>A0A368VXT4</accession>
<keyword evidence="2" id="KW-0472">Membrane</keyword>
<feature type="region of interest" description="Disordered" evidence="1">
    <location>
        <begin position="87"/>
        <end position="117"/>
    </location>
</feature>
<keyword evidence="2" id="KW-1133">Transmembrane helix</keyword>
<comment type="caution">
    <text evidence="3">The sequence shown here is derived from an EMBL/GenBank/DDBJ whole genome shotgun (WGS) entry which is preliminary data.</text>
</comment>
<proteinExistence type="predicted"/>